<dbReference type="InterPro" id="IPR052155">
    <property type="entry name" value="Biofilm_reg_signaling"/>
</dbReference>
<dbReference type="PANTHER" id="PTHR44757">
    <property type="entry name" value="DIGUANYLATE CYCLASE DGCP"/>
    <property type="match status" value="1"/>
</dbReference>
<proteinExistence type="predicted"/>
<evidence type="ECO:0000259" key="2">
    <source>
        <dbReference type="PROSITE" id="PS50110"/>
    </source>
</evidence>
<dbReference type="EMBL" id="FNNU01000005">
    <property type="protein sequence ID" value="SDX64405.1"/>
    <property type="molecule type" value="Genomic_DNA"/>
</dbReference>
<dbReference type="Gene3D" id="3.40.50.2300">
    <property type="match status" value="1"/>
</dbReference>
<name>A0A1H3DDA9_9PSED</name>
<accession>A0A1H3DDA9</accession>
<dbReference type="STRING" id="1007099.SAMN05216287_3380"/>
<dbReference type="SUPFAM" id="SSF52172">
    <property type="entry name" value="CheY-like"/>
    <property type="match status" value="1"/>
</dbReference>
<dbReference type="Gene3D" id="3.20.20.450">
    <property type="entry name" value="EAL domain"/>
    <property type="match status" value="1"/>
</dbReference>
<dbReference type="SUPFAM" id="SSF141868">
    <property type="entry name" value="EAL domain-like"/>
    <property type="match status" value="1"/>
</dbReference>
<dbReference type="InterPro" id="IPR001789">
    <property type="entry name" value="Sig_transdc_resp-reg_receiver"/>
</dbReference>
<organism evidence="5 6">
    <name type="scientific">Pseudomonas kuykendallii</name>
    <dbReference type="NCBI Taxonomy" id="1007099"/>
    <lineage>
        <taxon>Bacteria</taxon>
        <taxon>Pseudomonadati</taxon>
        <taxon>Pseudomonadota</taxon>
        <taxon>Gammaproteobacteria</taxon>
        <taxon>Pseudomonadales</taxon>
        <taxon>Pseudomonadaceae</taxon>
        <taxon>Pseudomonas</taxon>
    </lineage>
</organism>
<dbReference type="NCBIfam" id="TIGR00254">
    <property type="entry name" value="GGDEF"/>
    <property type="match status" value="1"/>
</dbReference>
<dbReference type="Pfam" id="PF00563">
    <property type="entry name" value="EAL"/>
    <property type="match status" value="1"/>
</dbReference>
<feature type="domain" description="EAL" evidence="3">
    <location>
        <begin position="304"/>
        <end position="557"/>
    </location>
</feature>
<dbReference type="GO" id="GO:0000160">
    <property type="term" value="P:phosphorelay signal transduction system"/>
    <property type="evidence" value="ECO:0007669"/>
    <property type="project" value="InterPro"/>
</dbReference>
<dbReference type="InterPro" id="IPR000160">
    <property type="entry name" value="GGDEF_dom"/>
</dbReference>
<dbReference type="Proteomes" id="UP000243778">
    <property type="component" value="Unassembled WGS sequence"/>
</dbReference>
<dbReference type="InterPro" id="IPR035919">
    <property type="entry name" value="EAL_sf"/>
</dbReference>
<dbReference type="Pfam" id="PF00072">
    <property type="entry name" value="Response_reg"/>
    <property type="match status" value="1"/>
</dbReference>
<dbReference type="InterPro" id="IPR043128">
    <property type="entry name" value="Rev_trsase/Diguanyl_cyclase"/>
</dbReference>
<evidence type="ECO:0000259" key="4">
    <source>
        <dbReference type="PROSITE" id="PS50887"/>
    </source>
</evidence>
<dbReference type="PROSITE" id="PS50887">
    <property type="entry name" value="GGDEF"/>
    <property type="match status" value="1"/>
</dbReference>
<evidence type="ECO:0000259" key="3">
    <source>
        <dbReference type="PROSITE" id="PS50883"/>
    </source>
</evidence>
<dbReference type="OrthoDB" id="9804951at2"/>
<keyword evidence="1" id="KW-0597">Phosphoprotein</keyword>
<evidence type="ECO:0000313" key="6">
    <source>
        <dbReference type="Proteomes" id="UP000243778"/>
    </source>
</evidence>
<dbReference type="RefSeq" id="WP_090230718.1">
    <property type="nucleotide sequence ID" value="NZ_FNNU01000005.1"/>
</dbReference>
<dbReference type="SMART" id="SM00052">
    <property type="entry name" value="EAL"/>
    <property type="match status" value="1"/>
</dbReference>
<feature type="modified residue" description="4-aspartylphosphate" evidence="1">
    <location>
        <position position="55"/>
    </location>
</feature>
<dbReference type="CDD" id="cd01948">
    <property type="entry name" value="EAL"/>
    <property type="match status" value="1"/>
</dbReference>
<dbReference type="PROSITE" id="PS50883">
    <property type="entry name" value="EAL"/>
    <property type="match status" value="1"/>
</dbReference>
<dbReference type="InterPro" id="IPR001633">
    <property type="entry name" value="EAL_dom"/>
</dbReference>
<dbReference type="PANTHER" id="PTHR44757:SF2">
    <property type="entry name" value="BIOFILM ARCHITECTURE MAINTENANCE PROTEIN MBAA"/>
    <property type="match status" value="1"/>
</dbReference>
<evidence type="ECO:0000256" key="1">
    <source>
        <dbReference type="PROSITE-ProRule" id="PRU00169"/>
    </source>
</evidence>
<evidence type="ECO:0000313" key="5">
    <source>
        <dbReference type="EMBL" id="SDX64405.1"/>
    </source>
</evidence>
<dbReference type="PROSITE" id="PS50110">
    <property type="entry name" value="RESPONSE_REGULATORY"/>
    <property type="match status" value="1"/>
</dbReference>
<sequence length="562" mass="62309">MFSQEPVILIVDDAASGVRVLSETVRGLGQVYFATDGPGALNTARQCRPDLVLLDIEMPDMDGYEVCAALKSDPEICDASVIFVTSHAQVENELRALRCGGVDFLHKPLNVLVARARIRAHLTLRNEAKRLANHDALTNLPNRLLLQDRANQALRQAIGTKGRVGMLLLDLDNFKSINDSVSHAVGDAVLLEVGRRLVKAGRVTDTISRNGGDEFIILMPDIRSLETVGSFAARLLSEMTVPFETPSGRYTLTASIGISLFPDDSADMDSLYRHAEAAMYQAKRDGRNRYGFFSSRIEDSIRARHRLDQHMRSALEQGVFEVFYQAKVNVLQRDIVGVEALIRWRDADGKRVQPSDFIPLAEETGLIIPIGRYVLLQACKDARVWRERGHEICVSVNISAVQFKEDDFLETVKNVLEITGAEARMLELEITEGVLARDVDKSRKTLAALKELGIRVAIDDFGIGYSSLAYLKQFPIDVLKIDRSFVQDMLTEKLDSAIIDAIIKLGQVLNLELVAEGVELPEQAAALRDKGCLVMQGYLYSRPAPFAQMSEMLENGPDIGEL</sequence>
<dbReference type="InterPro" id="IPR011006">
    <property type="entry name" value="CheY-like_superfamily"/>
</dbReference>
<dbReference type="InterPro" id="IPR029787">
    <property type="entry name" value="Nucleotide_cyclase"/>
</dbReference>
<reference evidence="6" key="1">
    <citation type="submission" date="2016-10" db="EMBL/GenBank/DDBJ databases">
        <authorList>
            <person name="Varghese N."/>
            <person name="Submissions S."/>
        </authorList>
    </citation>
    <scope>NUCLEOTIDE SEQUENCE [LARGE SCALE GENOMIC DNA]</scope>
    <source>
        <strain evidence="6">NRRL B-59562</strain>
    </source>
</reference>
<dbReference type="SMART" id="SM00448">
    <property type="entry name" value="REC"/>
    <property type="match status" value="1"/>
</dbReference>
<feature type="domain" description="Response regulatory" evidence="2">
    <location>
        <begin position="7"/>
        <end position="122"/>
    </location>
</feature>
<dbReference type="Pfam" id="PF00990">
    <property type="entry name" value="GGDEF"/>
    <property type="match status" value="1"/>
</dbReference>
<dbReference type="CDD" id="cd01949">
    <property type="entry name" value="GGDEF"/>
    <property type="match status" value="1"/>
</dbReference>
<protein>
    <submittedName>
        <fullName evidence="5">Diguanylate cyclase (GGDEF) domain-containing protein</fullName>
    </submittedName>
</protein>
<dbReference type="SUPFAM" id="SSF55073">
    <property type="entry name" value="Nucleotide cyclase"/>
    <property type="match status" value="1"/>
</dbReference>
<dbReference type="SMART" id="SM00267">
    <property type="entry name" value="GGDEF"/>
    <property type="match status" value="1"/>
</dbReference>
<dbReference type="Gene3D" id="3.30.70.270">
    <property type="match status" value="1"/>
</dbReference>
<gene>
    <name evidence="5" type="ORF">SAMN05216287_3380</name>
</gene>
<feature type="domain" description="GGDEF" evidence="4">
    <location>
        <begin position="162"/>
        <end position="295"/>
    </location>
</feature>
<keyword evidence="6" id="KW-1185">Reference proteome</keyword>
<dbReference type="AlphaFoldDB" id="A0A1H3DDA9"/>